<evidence type="ECO:0000259" key="2">
    <source>
        <dbReference type="Pfam" id="PF11716"/>
    </source>
</evidence>
<evidence type="ECO:0000313" key="4">
    <source>
        <dbReference type="Proteomes" id="UP000800981"/>
    </source>
</evidence>
<accession>A0ABX0GUJ3</accession>
<dbReference type="NCBIfam" id="TIGR03083">
    <property type="entry name" value="maleylpyruvate isomerase family mycothiol-dependent enzyme"/>
    <property type="match status" value="1"/>
</dbReference>
<dbReference type="InterPro" id="IPR034660">
    <property type="entry name" value="DinB/YfiT-like"/>
</dbReference>
<dbReference type="GO" id="GO:0016853">
    <property type="term" value="F:isomerase activity"/>
    <property type="evidence" value="ECO:0007669"/>
    <property type="project" value="UniProtKB-KW"/>
</dbReference>
<dbReference type="RefSeq" id="WP_166282252.1">
    <property type="nucleotide sequence ID" value="NZ_JAANNP010000008.1"/>
</dbReference>
<organism evidence="3 4">
    <name type="scientific">Motilibacter deserti</name>
    <dbReference type="NCBI Taxonomy" id="2714956"/>
    <lineage>
        <taxon>Bacteria</taxon>
        <taxon>Bacillati</taxon>
        <taxon>Actinomycetota</taxon>
        <taxon>Actinomycetes</taxon>
        <taxon>Motilibacterales</taxon>
        <taxon>Motilibacteraceae</taxon>
        <taxon>Motilibacter</taxon>
    </lineage>
</organism>
<sequence length="256" mass="27648">MERPSSARYLESLRQDAARIIELAPSGWDHPVTGCPGWDVRETVRHLGEVYRHKAASIRLGRRAADSEYVAAPGPGEDLAAWYSRSLLELLSVLLAAPPTAPVWSWWPQERTLGFWHRRMAQETLVHRVDLEQALGAASQIPADLALDGVDEVLAVFLPAFLTEAGDVPGLLPGTRARVDVRPANDGAAAWRVELEGTRVVVNRVAPDAPADASVTGSPGAVLLWLWGRLGPRSLSISGDRAQVDALRAALVAATQ</sequence>
<keyword evidence="3" id="KW-0413">Isomerase</keyword>
<comment type="caution">
    <text evidence="3">The sequence shown here is derived from an EMBL/GenBank/DDBJ whole genome shotgun (WGS) entry which is preliminary data.</text>
</comment>
<dbReference type="InterPro" id="IPR024344">
    <property type="entry name" value="MDMPI_metal-binding"/>
</dbReference>
<protein>
    <submittedName>
        <fullName evidence="3">Maleylpyruvate isomerase family mycothiol-dependent enzyme</fullName>
    </submittedName>
</protein>
<name>A0ABX0GUJ3_9ACTN</name>
<dbReference type="PANTHER" id="PTHR40758:SF1">
    <property type="entry name" value="CONSERVED PROTEIN"/>
    <property type="match status" value="1"/>
</dbReference>
<dbReference type="PANTHER" id="PTHR40758">
    <property type="entry name" value="CONSERVED PROTEIN"/>
    <property type="match status" value="1"/>
</dbReference>
<dbReference type="SUPFAM" id="SSF109854">
    <property type="entry name" value="DinB/YfiT-like putative metalloenzymes"/>
    <property type="match status" value="1"/>
</dbReference>
<dbReference type="EMBL" id="JAANNP010000008">
    <property type="protein sequence ID" value="NHC14578.1"/>
    <property type="molecule type" value="Genomic_DNA"/>
</dbReference>
<reference evidence="3 4" key="1">
    <citation type="submission" date="2020-03" db="EMBL/GenBank/DDBJ databases">
        <title>Two novel Motilibacter sp.</title>
        <authorList>
            <person name="Liu S."/>
        </authorList>
    </citation>
    <scope>NUCLEOTIDE SEQUENCE [LARGE SCALE GENOMIC DNA]</scope>
    <source>
        <strain evidence="3 4">E257</strain>
    </source>
</reference>
<feature type="domain" description="MDMPI C-terminal" evidence="1">
    <location>
        <begin position="144"/>
        <end position="245"/>
    </location>
</feature>
<dbReference type="Proteomes" id="UP000800981">
    <property type="component" value="Unassembled WGS sequence"/>
</dbReference>
<feature type="domain" description="Mycothiol-dependent maleylpyruvate isomerase metal-binding" evidence="2">
    <location>
        <begin position="19"/>
        <end position="132"/>
    </location>
</feature>
<dbReference type="InterPro" id="IPR017517">
    <property type="entry name" value="Maleyloyr_isom"/>
</dbReference>
<evidence type="ECO:0000313" key="3">
    <source>
        <dbReference type="EMBL" id="NHC14578.1"/>
    </source>
</evidence>
<dbReference type="Pfam" id="PF11716">
    <property type="entry name" value="MDMPI_N"/>
    <property type="match status" value="1"/>
</dbReference>
<proteinExistence type="predicted"/>
<evidence type="ECO:0000259" key="1">
    <source>
        <dbReference type="Pfam" id="PF07398"/>
    </source>
</evidence>
<dbReference type="Pfam" id="PF07398">
    <property type="entry name" value="MDMPI_C"/>
    <property type="match status" value="1"/>
</dbReference>
<keyword evidence="4" id="KW-1185">Reference proteome</keyword>
<dbReference type="InterPro" id="IPR010872">
    <property type="entry name" value="MDMPI_C-term_domain"/>
</dbReference>
<gene>
    <name evidence="3" type="ORF">G9H71_12395</name>
</gene>